<comment type="caution">
    <text evidence="2">The sequence shown here is derived from an EMBL/GenBank/DDBJ whole genome shotgun (WGS) entry which is preliminary data.</text>
</comment>
<dbReference type="EMBL" id="JAUSRG010000005">
    <property type="protein sequence ID" value="MDP9905371.1"/>
    <property type="molecule type" value="Genomic_DNA"/>
</dbReference>
<sequence>MSRGSSMMDIPRVSPPALSGGVVSWLPPLLELLSMLSCSNRRGRGRSSSFWRSGALNTAQHAGTIARHVAAVPGGVHSANSARCRRLRKEGGAVMVTDAVELSEMLAG</sequence>
<dbReference type="Gene3D" id="3.40.50.450">
    <property type="match status" value="1"/>
</dbReference>
<evidence type="ECO:0000313" key="5">
    <source>
        <dbReference type="Proteomes" id="UP001242995"/>
    </source>
</evidence>
<name>A0AAW8DIE6_9MICC</name>
<dbReference type="EMBL" id="JAUSTF010000003">
    <property type="protein sequence ID" value="MDQ0180503.1"/>
    <property type="molecule type" value="Genomic_DNA"/>
</dbReference>
<dbReference type="Proteomes" id="UP001242995">
    <property type="component" value="Unassembled WGS sequence"/>
</dbReference>
<keyword evidence="4" id="KW-1185">Reference proteome</keyword>
<proteinExistence type="predicted"/>
<evidence type="ECO:0000313" key="4">
    <source>
        <dbReference type="Proteomes" id="UP001230951"/>
    </source>
</evidence>
<feature type="domain" description="Smf/DprA SLOG" evidence="1">
    <location>
        <begin position="51"/>
        <end position="105"/>
    </location>
</feature>
<dbReference type="InterPro" id="IPR057666">
    <property type="entry name" value="DrpA_SLOG"/>
</dbReference>
<protein>
    <recommendedName>
        <fullName evidence="1">Smf/DprA SLOG domain-containing protein</fullName>
    </recommendedName>
</protein>
<dbReference type="AlphaFoldDB" id="A0AAW8DIE6"/>
<reference evidence="2 4" key="1">
    <citation type="submission" date="2023-07" db="EMBL/GenBank/DDBJ databases">
        <title>Sorghum-associated microbial communities from plants grown in Nebraska, USA.</title>
        <authorList>
            <person name="Schachtman D."/>
        </authorList>
    </citation>
    <scope>NUCLEOTIDE SEQUENCE</scope>
    <source>
        <strain evidence="2">DS1006</strain>
        <strain evidence="3 4">DS1016</strain>
    </source>
</reference>
<evidence type="ECO:0000313" key="2">
    <source>
        <dbReference type="EMBL" id="MDP9905371.1"/>
    </source>
</evidence>
<evidence type="ECO:0000259" key="1">
    <source>
        <dbReference type="Pfam" id="PF02481"/>
    </source>
</evidence>
<evidence type="ECO:0000313" key="3">
    <source>
        <dbReference type="EMBL" id="MDQ0180503.1"/>
    </source>
</evidence>
<organism evidence="2 5">
    <name type="scientific">Arthrobacter bambusae</name>
    <dbReference type="NCBI Taxonomy" id="1338426"/>
    <lineage>
        <taxon>Bacteria</taxon>
        <taxon>Bacillati</taxon>
        <taxon>Actinomycetota</taxon>
        <taxon>Actinomycetes</taxon>
        <taxon>Micrococcales</taxon>
        <taxon>Micrococcaceae</taxon>
        <taxon>Arthrobacter</taxon>
    </lineage>
</organism>
<dbReference type="Proteomes" id="UP001230951">
    <property type="component" value="Unassembled WGS sequence"/>
</dbReference>
<accession>A0AAW8DIE6</accession>
<dbReference type="Pfam" id="PF02481">
    <property type="entry name" value="DNA_processg_A"/>
    <property type="match status" value="1"/>
</dbReference>
<gene>
    <name evidence="2" type="ORF">J2S90_002337</name>
    <name evidence="3" type="ORF">J2S93_001925</name>
</gene>